<dbReference type="InterPro" id="IPR007278">
    <property type="entry name" value="DUF397"/>
</dbReference>
<dbReference type="RefSeq" id="WP_260217726.1">
    <property type="nucleotide sequence ID" value="NZ_JAJAGO010000004.1"/>
</dbReference>
<evidence type="ECO:0000259" key="2">
    <source>
        <dbReference type="Pfam" id="PF04149"/>
    </source>
</evidence>
<evidence type="ECO:0000256" key="1">
    <source>
        <dbReference type="SAM" id="MobiDB-lite"/>
    </source>
</evidence>
<name>A0ABT2JRB2_9ACTN</name>
<reference evidence="3 4" key="1">
    <citation type="submission" date="2021-10" db="EMBL/GenBank/DDBJ databases">
        <title>Streptomyces gossypii sp. nov., isolated from soil collected from cotton field.</title>
        <authorList>
            <person name="Ge X."/>
            <person name="Chen X."/>
            <person name="Liu W."/>
        </authorList>
    </citation>
    <scope>NUCLEOTIDE SEQUENCE [LARGE SCALE GENOMIC DNA]</scope>
    <source>
        <strain evidence="3 4">N2-109</strain>
    </source>
</reference>
<gene>
    <name evidence="3" type="ORF">LHJ74_11000</name>
</gene>
<proteinExistence type="predicted"/>
<protein>
    <submittedName>
        <fullName evidence="3">DUF397 domain-containing protein</fullName>
    </submittedName>
</protein>
<organism evidence="3 4">
    <name type="scientific">Streptomyces gossypii</name>
    <dbReference type="NCBI Taxonomy" id="2883101"/>
    <lineage>
        <taxon>Bacteria</taxon>
        <taxon>Bacillati</taxon>
        <taxon>Actinomycetota</taxon>
        <taxon>Actinomycetes</taxon>
        <taxon>Kitasatosporales</taxon>
        <taxon>Streptomycetaceae</taxon>
        <taxon>Streptomyces</taxon>
    </lineage>
</organism>
<sequence length="67" mass="7046">MRTLVNQTPTEWRKSSYSSDTGGSCVEVAALPAAVAVRDSKDPEGPHFTVSAPAFSAFLAFAGDRSV</sequence>
<comment type="caution">
    <text evidence="3">The sequence shown here is derived from an EMBL/GenBank/DDBJ whole genome shotgun (WGS) entry which is preliminary data.</text>
</comment>
<dbReference type="EMBL" id="JAJAGO010000004">
    <property type="protein sequence ID" value="MCT2590432.1"/>
    <property type="molecule type" value="Genomic_DNA"/>
</dbReference>
<keyword evidence="4" id="KW-1185">Reference proteome</keyword>
<feature type="region of interest" description="Disordered" evidence="1">
    <location>
        <begin position="1"/>
        <end position="22"/>
    </location>
</feature>
<feature type="domain" description="DUF397" evidence="2">
    <location>
        <begin position="11"/>
        <end position="61"/>
    </location>
</feature>
<evidence type="ECO:0000313" key="3">
    <source>
        <dbReference type="EMBL" id="MCT2590432.1"/>
    </source>
</evidence>
<evidence type="ECO:0000313" key="4">
    <source>
        <dbReference type="Proteomes" id="UP001156389"/>
    </source>
</evidence>
<dbReference type="Pfam" id="PF04149">
    <property type="entry name" value="DUF397"/>
    <property type="match status" value="1"/>
</dbReference>
<dbReference type="Proteomes" id="UP001156389">
    <property type="component" value="Unassembled WGS sequence"/>
</dbReference>
<accession>A0ABT2JRB2</accession>